<reference evidence="2" key="1">
    <citation type="journal article" date="2019" name="Int. J. Syst. Evol. Microbiol.">
        <title>The Global Catalogue of Microorganisms (GCM) 10K type strain sequencing project: providing services to taxonomists for standard genome sequencing and annotation.</title>
        <authorList>
            <consortium name="The Broad Institute Genomics Platform"/>
            <consortium name="The Broad Institute Genome Sequencing Center for Infectious Disease"/>
            <person name="Wu L."/>
            <person name="Ma J."/>
        </authorList>
    </citation>
    <scope>NUCLEOTIDE SEQUENCE [LARGE SCALE GENOMIC DNA]</scope>
    <source>
        <strain evidence="2">JCM 16373</strain>
    </source>
</reference>
<name>A0ABP6CLU6_9ACTN</name>
<comment type="caution">
    <text evidence="1">The sequence shown here is derived from an EMBL/GenBank/DDBJ whole genome shotgun (WGS) entry which is preliminary data.</text>
</comment>
<evidence type="ECO:0000313" key="1">
    <source>
        <dbReference type="EMBL" id="GAA2618915.1"/>
    </source>
</evidence>
<evidence type="ECO:0000313" key="2">
    <source>
        <dbReference type="Proteomes" id="UP001501447"/>
    </source>
</evidence>
<dbReference type="EMBL" id="BAAARJ010000011">
    <property type="protein sequence ID" value="GAA2618915.1"/>
    <property type="molecule type" value="Genomic_DNA"/>
</dbReference>
<sequence>MADLALLLEQHRLAELVGERYLRIGADEVGRSGTGLVGAFETTEKG</sequence>
<gene>
    <name evidence="1" type="ORF">GCM10009863_36070</name>
</gene>
<proteinExistence type="predicted"/>
<dbReference type="Proteomes" id="UP001501447">
    <property type="component" value="Unassembled WGS sequence"/>
</dbReference>
<keyword evidence="2" id="KW-1185">Reference proteome</keyword>
<organism evidence="1 2">
    <name type="scientific">Streptomyces axinellae</name>
    <dbReference type="NCBI Taxonomy" id="552788"/>
    <lineage>
        <taxon>Bacteria</taxon>
        <taxon>Bacillati</taxon>
        <taxon>Actinomycetota</taxon>
        <taxon>Actinomycetes</taxon>
        <taxon>Kitasatosporales</taxon>
        <taxon>Streptomycetaceae</taxon>
        <taxon>Streptomyces</taxon>
    </lineage>
</organism>
<accession>A0ABP6CLU6</accession>
<protein>
    <submittedName>
        <fullName evidence="1">Uncharacterized protein</fullName>
    </submittedName>
</protein>